<dbReference type="STRING" id="796604.A0A2X0MKS0"/>
<dbReference type="AlphaFoldDB" id="A0A2X0MKS0"/>
<reference evidence="1 2" key="1">
    <citation type="submission" date="2016-11" db="EMBL/GenBank/DDBJ databases">
        <authorList>
            <person name="Jaros S."/>
            <person name="Januszkiewicz K."/>
            <person name="Wedrychowicz H."/>
        </authorList>
    </citation>
    <scope>NUCLEOTIDE SEQUENCE [LARGE SCALE GENOMIC DNA]</scope>
</reference>
<organism evidence="1 2">
    <name type="scientific">Microbotryum silenes-dioicae</name>
    <dbReference type="NCBI Taxonomy" id="796604"/>
    <lineage>
        <taxon>Eukaryota</taxon>
        <taxon>Fungi</taxon>
        <taxon>Dikarya</taxon>
        <taxon>Basidiomycota</taxon>
        <taxon>Pucciniomycotina</taxon>
        <taxon>Microbotryomycetes</taxon>
        <taxon>Microbotryales</taxon>
        <taxon>Microbotryaceae</taxon>
        <taxon>Microbotryum</taxon>
    </lineage>
</organism>
<dbReference type="Gene3D" id="3.20.20.80">
    <property type="entry name" value="Glycosidases"/>
    <property type="match status" value="1"/>
</dbReference>
<evidence type="ECO:0000313" key="2">
    <source>
        <dbReference type="Proteomes" id="UP000249464"/>
    </source>
</evidence>
<sequence length="57" mass="6638">MTKRTRKSEKKVGAYELVDDHDTQPQKALESWIDPTFEPLAYALILFRDEIPKSAQM</sequence>
<dbReference type="Proteomes" id="UP000249464">
    <property type="component" value="Unassembled WGS sequence"/>
</dbReference>
<proteinExistence type="predicted"/>
<accession>A0A2X0MKS0</accession>
<gene>
    <name evidence="1" type="primary">BQ5605_C030g10828</name>
    <name evidence="1" type="ORF">BQ5605_C030G10828</name>
</gene>
<evidence type="ECO:0000313" key="1">
    <source>
        <dbReference type="EMBL" id="SGZ08963.1"/>
    </source>
</evidence>
<name>A0A2X0MKS0_9BASI</name>
<protein>
    <submittedName>
        <fullName evidence="1">BQ5605_C030g10828 protein</fullName>
    </submittedName>
</protein>
<keyword evidence="2" id="KW-1185">Reference proteome</keyword>
<dbReference type="EMBL" id="FQNC01000069">
    <property type="protein sequence ID" value="SGZ08963.1"/>
    <property type="molecule type" value="Genomic_DNA"/>
</dbReference>